<dbReference type="InterPro" id="IPR051201">
    <property type="entry name" value="Chloro_Bact_Ser_Proteases"/>
</dbReference>
<evidence type="ECO:0000256" key="1">
    <source>
        <dbReference type="ARBA" id="ARBA00010541"/>
    </source>
</evidence>
<dbReference type="PROSITE" id="PS50106">
    <property type="entry name" value="PDZ"/>
    <property type="match status" value="1"/>
</dbReference>
<evidence type="ECO:0000256" key="5">
    <source>
        <dbReference type="SAM" id="Phobius"/>
    </source>
</evidence>
<evidence type="ECO:0000256" key="2">
    <source>
        <dbReference type="ARBA" id="ARBA00022670"/>
    </source>
</evidence>
<comment type="caution">
    <text evidence="7">The sequence shown here is derived from an EMBL/GenBank/DDBJ whole genome shotgun (WGS) entry which is preliminary data.</text>
</comment>
<feature type="domain" description="PDZ" evidence="6">
    <location>
        <begin position="315"/>
        <end position="398"/>
    </location>
</feature>
<evidence type="ECO:0000259" key="6">
    <source>
        <dbReference type="PROSITE" id="PS50106"/>
    </source>
</evidence>
<dbReference type="PANTHER" id="PTHR43343">
    <property type="entry name" value="PEPTIDASE S12"/>
    <property type="match status" value="1"/>
</dbReference>
<dbReference type="GO" id="GO:0006508">
    <property type="term" value="P:proteolysis"/>
    <property type="evidence" value="ECO:0007669"/>
    <property type="project" value="UniProtKB-KW"/>
</dbReference>
<dbReference type="InterPro" id="IPR036034">
    <property type="entry name" value="PDZ_sf"/>
</dbReference>
<dbReference type="CDD" id="cd06779">
    <property type="entry name" value="cpPDZ_Deg_HtrA-like"/>
    <property type="match status" value="1"/>
</dbReference>
<dbReference type="Pfam" id="PF13180">
    <property type="entry name" value="PDZ_2"/>
    <property type="match status" value="1"/>
</dbReference>
<feature type="region of interest" description="Disordered" evidence="4">
    <location>
        <begin position="1"/>
        <end position="44"/>
    </location>
</feature>
<evidence type="ECO:0000256" key="4">
    <source>
        <dbReference type="SAM" id="MobiDB-lite"/>
    </source>
</evidence>
<keyword evidence="5" id="KW-0812">Transmembrane</keyword>
<evidence type="ECO:0000313" key="7">
    <source>
        <dbReference type="EMBL" id="HIX65107.1"/>
    </source>
</evidence>
<reference evidence="7" key="1">
    <citation type="journal article" date="2021" name="PeerJ">
        <title>Extensive microbial diversity within the chicken gut microbiome revealed by metagenomics and culture.</title>
        <authorList>
            <person name="Gilroy R."/>
            <person name="Ravi A."/>
            <person name="Getino M."/>
            <person name="Pursley I."/>
            <person name="Horton D.L."/>
            <person name="Alikhan N.F."/>
            <person name="Baker D."/>
            <person name="Gharbi K."/>
            <person name="Hall N."/>
            <person name="Watson M."/>
            <person name="Adriaenssens E.M."/>
            <person name="Foster-Nyarko E."/>
            <person name="Jarju S."/>
            <person name="Secka A."/>
            <person name="Antonio M."/>
            <person name="Oren A."/>
            <person name="Chaudhuri R.R."/>
            <person name="La Ragione R."/>
            <person name="Hildebrand F."/>
            <person name="Pallen M.J."/>
        </authorList>
    </citation>
    <scope>NUCLEOTIDE SEQUENCE</scope>
    <source>
        <strain evidence="7">CHK188-5543</strain>
    </source>
</reference>
<accession>A0A9D1WQJ8</accession>
<dbReference type="SMART" id="SM00228">
    <property type="entry name" value="PDZ"/>
    <property type="match status" value="1"/>
</dbReference>
<dbReference type="AlphaFoldDB" id="A0A9D1WQJ8"/>
<keyword evidence="3" id="KW-0378">Hydrolase</keyword>
<sequence length="422" mass="43378">MYESGFDYERQNQPNEYPQGLTHLQDPTRRDPIPVAPRPHKKSHRGAKRAAVLLCACVVTSAAAGFGGGYLASSLAQPEAQAAPAASQAQTALTAAASPAAAGDAMSVSQIVEAVSDSVVEINTETTAQNLFRQTVTAQAAGSGVIISQDGYIVTNNHVIDGAQQITVRLKDGTSYDATLVGADPQTDVAVLKVEATGLQAAQVGDSASLQVGDTVVAIGNPLGELGGTVTNGIISATSRQIDVEGQPMTLLQTNAAINPGNSGGGLFNDQGQLVGIVVAKTSATGVEGLGFAIPVDTAQAVWQDLITNGYVTGRGELGVSVIDVTDQRMALMYRLPQLGVYVAGVENGSAAQTAGLQVGDGILAVNGVEVSSADELKAQLEQCHAGDQVTLTVLRDGGQQEQVIVTLQEQVPENARQTVQA</sequence>
<dbReference type="Pfam" id="PF13365">
    <property type="entry name" value="Trypsin_2"/>
    <property type="match status" value="1"/>
</dbReference>
<feature type="transmembrane region" description="Helical" evidence="5">
    <location>
        <begin position="50"/>
        <end position="72"/>
    </location>
</feature>
<comment type="similarity">
    <text evidence="1">Belongs to the peptidase S1C family.</text>
</comment>
<dbReference type="GO" id="GO:0004252">
    <property type="term" value="F:serine-type endopeptidase activity"/>
    <property type="evidence" value="ECO:0007669"/>
    <property type="project" value="InterPro"/>
</dbReference>
<gene>
    <name evidence="7" type="ORF">H9736_02540</name>
</gene>
<organism evidence="7 8">
    <name type="scientific">Candidatus Anaerotruncus excrementipullorum</name>
    <dbReference type="NCBI Taxonomy" id="2838465"/>
    <lineage>
        <taxon>Bacteria</taxon>
        <taxon>Bacillati</taxon>
        <taxon>Bacillota</taxon>
        <taxon>Clostridia</taxon>
        <taxon>Eubacteriales</taxon>
        <taxon>Oscillospiraceae</taxon>
        <taxon>Anaerotruncus</taxon>
    </lineage>
</organism>
<dbReference type="Gene3D" id="2.40.10.10">
    <property type="entry name" value="Trypsin-like serine proteases"/>
    <property type="match status" value="2"/>
</dbReference>
<protein>
    <submittedName>
        <fullName evidence="7">Trypsin-like peptidase domain-containing protein</fullName>
    </submittedName>
</protein>
<dbReference type="SUPFAM" id="SSF50494">
    <property type="entry name" value="Trypsin-like serine proteases"/>
    <property type="match status" value="1"/>
</dbReference>
<dbReference type="InterPro" id="IPR009003">
    <property type="entry name" value="Peptidase_S1_PA"/>
</dbReference>
<dbReference type="InterPro" id="IPR001478">
    <property type="entry name" value="PDZ"/>
</dbReference>
<dbReference type="PRINTS" id="PR00834">
    <property type="entry name" value="PROTEASES2C"/>
</dbReference>
<dbReference type="InterPro" id="IPR043504">
    <property type="entry name" value="Peptidase_S1_PA_chymotrypsin"/>
</dbReference>
<keyword evidence="5" id="KW-1133">Transmembrane helix</keyword>
<dbReference type="Gene3D" id="2.30.42.10">
    <property type="match status" value="1"/>
</dbReference>
<reference evidence="7" key="2">
    <citation type="submission" date="2021-04" db="EMBL/GenBank/DDBJ databases">
        <authorList>
            <person name="Gilroy R."/>
        </authorList>
    </citation>
    <scope>NUCLEOTIDE SEQUENCE</scope>
    <source>
        <strain evidence="7">CHK188-5543</strain>
    </source>
</reference>
<dbReference type="InterPro" id="IPR001940">
    <property type="entry name" value="Peptidase_S1C"/>
</dbReference>
<proteinExistence type="inferred from homology"/>
<name>A0A9D1WQJ8_9FIRM</name>
<dbReference type="EMBL" id="DXES01000052">
    <property type="protein sequence ID" value="HIX65107.1"/>
    <property type="molecule type" value="Genomic_DNA"/>
</dbReference>
<evidence type="ECO:0000313" key="8">
    <source>
        <dbReference type="Proteomes" id="UP000886800"/>
    </source>
</evidence>
<dbReference type="Proteomes" id="UP000886800">
    <property type="component" value="Unassembled WGS sequence"/>
</dbReference>
<dbReference type="SUPFAM" id="SSF50156">
    <property type="entry name" value="PDZ domain-like"/>
    <property type="match status" value="1"/>
</dbReference>
<keyword evidence="2" id="KW-0645">Protease</keyword>
<evidence type="ECO:0000256" key="3">
    <source>
        <dbReference type="ARBA" id="ARBA00022801"/>
    </source>
</evidence>
<dbReference type="PANTHER" id="PTHR43343:SF3">
    <property type="entry name" value="PROTEASE DO-LIKE 8, CHLOROPLASTIC"/>
    <property type="match status" value="1"/>
</dbReference>
<keyword evidence="5" id="KW-0472">Membrane</keyword>